<evidence type="ECO:0000256" key="11">
    <source>
        <dbReference type="ARBA" id="ARBA00026100"/>
    </source>
</evidence>
<dbReference type="GO" id="GO:0008241">
    <property type="term" value="F:peptidyl-dipeptidase activity"/>
    <property type="evidence" value="ECO:0007669"/>
    <property type="project" value="UniProtKB-EC"/>
</dbReference>
<dbReference type="PANTHER" id="PTHR43660:SF1">
    <property type="entry name" value="DIPEPTIDYL CARBOXYPEPTIDASE"/>
    <property type="match status" value="1"/>
</dbReference>
<dbReference type="PROSITE" id="PS51257">
    <property type="entry name" value="PROKAR_LIPOPROTEIN"/>
    <property type="match status" value="1"/>
</dbReference>
<keyword evidence="18" id="KW-0732">Signal</keyword>
<comment type="catalytic activity">
    <reaction evidence="10">
        <text>Hydrolysis of oligopeptides, with broad specificity. Gly or Ala commonly occur as P1 or P1' residues, but more distant residues are also important, as is shown by the fact that Z-Gly-Pro-Gly-|-Gly-Pro-Ala is cleaved, but not Z-(Gly)(5).</text>
        <dbReference type="EC" id="3.4.24.70"/>
    </reaction>
</comment>
<dbReference type="EMBL" id="MBTA01000001">
    <property type="protein sequence ID" value="RKD20399.1"/>
    <property type="molecule type" value="Genomic_DNA"/>
</dbReference>
<dbReference type="OrthoDB" id="9773538at2"/>
<dbReference type="CDD" id="cd06456">
    <property type="entry name" value="M3A_DCP"/>
    <property type="match status" value="1"/>
</dbReference>
<dbReference type="GO" id="GO:0004180">
    <property type="term" value="F:carboxypeptidase activity"/>
    <property type="evidence" value="ECO:0007669"/>
    <property type="project" value="UniProtKB-KW"/>
</dbReference>
<dbReference type="InterPro" id="IPR045666">
    <property type="entry name" value="OpdA_N"/>
</dbReference>
<organism evidence="21 22">
    <name type="scientific">Pelobium manganitolerans</name>
    <dbReference type="NCBI Taxonomy" id="1842495"/>
    <lineage>
        <taxon>Bacteria</taxon>
        <taxon>Pseudomonadati</taxon>
        <taxon>Bacteroidota</taxon>
        <taxon>Sphingobacteriia</taxon>
        <taxon>Sphingobacteriales</taxon>
        <taxon>Sphingobacteriaceae</taxon>
        <taxon>Pelobium</taxon>
    </lineage>
</organism>
<evidence type="ECO:0000256" key="13">
    <source>
        <dbReference type="ARBA" id="ARBA00054529"/>
    </source>
</evidence>
<evidence type="ECO:0000259" key="19">
    <source>
        <dbReference type="Pfam" id="PF01432"/>
    </source>
</evidence>
<dbReference type="FunFam" id="1.10.1370.40:FF:000001">
    <property type="entry name" value="Dipeptidyl carboxypeptidase II"/>
    <property type="match status" value="1"/>
</dbReference>
<comment type="similarity">
    <text evidence="2 17">Belongs to the peptidase M3 family.</text>
</comment>
<evidence type="ECO:0000256" key="8">
    <source>
        <dbReference type="ARBA" id="ARBA00022833"/>
    </source>
</evidence>
<feature type="domain" description="Oligopeptidase A N-terminal" evidence="20">
    <location>
        <begin position="64"/>
        <end position="183"/>
    </location>
</feature>
<reference evidence="21 22" key="1">
    <citation type="submission" date="2016-07" db="EMBL/GenBank/DDBJ databases">
        <title>Genome of Pelobium manganitolerans.</title>
        <authorList>
            <person name="Wu S."/>
            <person name="Wang G."/>
        </authorList>
    </citation>
    <scope>NUCLEOTIDE SEQUENCE [LARGE SCALE GENOMIC DNA]</scope>
    <source>
        <strain evidence="21 22">YS-25</strain>
    </source>
</reference>
<evidence type="ECO:0000259" key="20">
    <source>
        <dbReference type="Pfam" id="PF19310"/>
    </source>
</evidence>
<evidence type="ECO:0000256" key="1">
    <source>
        <dbReference type="ARBA" id="ARBA00004496"/>
    </source>
</evidence>
<dbReference type="NCBIfam" id="NF007624">
    <property type="entry name" value="PRK10280.1"/>
    <property type="match status" value="1"/>
</dbReference>
<dbReference type="GO" id="GO:0006508">
    <property type="term" value="P:proteolysis"/>
    <property type="evidence" value="ECO:0007669"/>
    <property type="project" value="UniProtKB-KW"/>
</dbReference>
<comment type="catalytic activity">
    <reaction evidence="12">
        <text>Hydrolysis of unblocked, C-terminal dipeptides from oligopeptides, with broad specificity. Does not hydrolyze bonds in which P1' is Pro, or both P1 and P1' are Gly.</text>
        <dbReference type="EC" id="3.4.15.5"/>
    </reaction>
</comment>
<feature type="signal peptide" evidence="18">
    <location>
        <begin position="1"/>
        <end position="18"/>
    </location>
</feature>
<evidence type="ECO:0000256" key="12">
    <source>
        <dbReference type="ARBA" id="ARBA00052506"/>
    </source>
</evidence>
<accession>A0A419SC67</accession>
<evidence type="ECO:0000256" key="2">
    <source>
        <dbReference type="ARBA" id="ARBA00006040"/>
    </source>
</evidence>
<evidence type="ECO:0000256" key="14">
    <source>
        <dbReference type="ARBA" id="ARBA00066668"/>
    </source>
</evidence>
<comment type="function">
    <text evidence="13">Removes dipeptides from the C-termini of N-blocked tripeptides, tetrapeptides and larger peptides.</text>
</comment>
<dbReference type="EC" id="3.4.15.5" evidence="14"/>
<dbReference type="EC" id="3.4.24.70" evidence="11"/>
<evidence type="ECO:0000256" key="3">
    <source>
        <dbReference type="ARBA" id="ARBA00022490"/>
    </source>
</evidence>
<dbReference type="InterPro" id="IPR001567">
    <property type="entry name" value="Pept_M3A_M3B_dom"/>
</dbReference>
<dbReference type="InterPro" id="IPR024080">
    <property type="entry name" value="Neurolysin/TOP_N"/>
</dbReference>
<name>A0A419SC67_9SPHI</name>
<dbReference type="SUPFAM" id="SSF55486">
    <property type="entry name" value="Metalloproteases ('zincins'), catalytic domain"/>
    <property type="match status" value="1"/>
</dbReference>
<dbReference type="Gene3D" id="1.10.1370.10">
    <property type="entry name" value="Neurolysin, domain 3"/>
    <property type="match status" value="1"/>
</dbReference>
<evidence type="ECO:0000256" key="6">
    <source>
        <dbReference type="ARBA" id="ARBA00022723"/>
    </source>
</evidence>
<dbReference type="Proteomes" id="UP000283433">
    <property type="component" value="Unassembled WGS sequence"/>
</dbReference>
<keyword evidence="9 17" id="KW-0482">Metalloprotease</keyword>
<evidence type="ECO:0000256" key="18">
    <source>
        <dbReference type="SAM" id="SignalP"/>
    </source>
</evidence>
<keyword evidence="3" id="KW-0963">Cytoplasm</keyword>
<evidence type="ECO:0000256" key="17">
    <source>
        <dbReference type="RuleBase" id="RU003435"/>
    </source>
</evidence>
<gene>
    <name evidence="21" type="ORF">BCY91_01925</name>
</gene>
<evidence type="ECO:0000256" key="4">
    <source>
        <dbReference type="ARBA" id="ARBA00022645"/>
    </source>
</evidence>
<keyword evidence="5 17" id="KW-0645">Protease</keyword>
<evidence type="ECO:0000313" key="22">
    <source>
        <dbReference type="Proteomes" id="UP000283433"/>
    </source>
</evidence>
<dbReference type="PANTHER" id="PTHR43660">
    <property type="entry name" value="DIPEPTIDYL CARBOXYPEPTIDASE"/>
    <property type="match status" value="1"/>
</dbReference>
<proteinExistence type="inferred from homology"/>
<feature type="domain" description="Peptidase M3A/M3B catalytic" evidence="19">
    <location>
        <begin position="259"/>
        <end position="706"/>
    </location>
</feature>
<dbReference type="GO" id="GO:0005829">
    <property type="term" value="C:cytosol"/>
    <property type="evidence" value="ECO:0007669"/>
    <property type="project" value="TreeGrafter"/>
</dbReference>
<keyword evidence="6 17" id="KW-0479">Metal-binding</keyword>
<comment type="caution">
    <text evidence="21">The sequence shown here is derived from an EMBL/GenBank/DDBJ whole genome shotgun (WGS) entry which is preliminary data.</text>
</comment>
<evidence type="ECO:0000256" key="15">
    <source>
        <dbReference type="ARBA" id="ARBA00070755"/>
    </source>
</evidence>
<dbReference type="GO" id="GO:0004222">
    <property type="term" value="F:metalloendopeptidase activity"/>
    <property type="evidence" value="ECO:0007669"/>
    <property type="project" value="UniProtKB-EC"/>
</dbReference>
<keyword evidence="4 21" id="KW-0121">Carboxypeptidase</keyword>
<keyword evidence="8 17" id="KW-0862">Zinc</keyword>
<evidence type="ECO:0000313" key="21">
    <source>
        <dbReference type="EMBL" id="RKD20399.1"/>
    </source>
</evidence>
<evidence type="ECO:0000256" key="10">
    <source>
        <dbReference type="ARBA" id="ARBA00024603"/>
    </source>
</evidence>
<keyword evidence="7 17" id="KW-0378">Hydrolase</keyword>
<dbReference type="RefSeq" id="WP_120180315.1">
    <property type="nucleotide sequence ID" value="NZ_MBTA01000001.1"/>
</dbReference>
<evidence type="ECO:0000256" key="9">
    <source>
        <dbReference type="ARBA" id="ARBA00023049"/>
    </source>
</evidence>
<protein>
    <recommendedName>
        <fullName evidence="15">Dipeptidyl carboxypeptidase</fullName>
        <ecNumber evidence="14">3.4.15.5</ecNumber>
        <ecNumber evidence="11">3.4.24.70</ecNumber>
    </recommendedName>
    <alternativeName>
        <fullName evidence="16">Peptidyl-dipeptidase Dcp</fullName>
    </alternativeName>
</protein>
<evidence type="ECO:0000256" key="5">
    <source>
        <dbReference type="ARBA" id="ARBA00022670"/>
    </source>
</evidence>
<keyword evidence="22" id="KW-1185">Reference proteome</keyword>
<dbReference type="Pfam" id="PF01432">
    <property type="entry name" value="Peptidase_M3"/>
    <property type="match status" value="1"/>
</dbReference>
<comment type="cofactor">
    <cofactor evidence="17">
        <name>Zn(2+)</name>
        <dbReference type="ChEBI" id="CHEBI:29105"/>
    </cofactor>
    <text evidence="17">Binds 1 zinc ion.</text>
</comment>
<dbReference type="Gene3D" id="3.40.390.10">
    <property type="entry name" value="Collagenase (Catalytic Domain)"/>
    <property type="match status" value="1"/>
</dbReference>
<dbReference type="InterPro" id="IPR024077">
    <property type="entry name" value="Neurolysin/TOP_dom2"/>
</dbReference>
<dbReference type="InterPro" id="IPR024079">
    <property type="entry name" value="MetalloPept_cat_dom_sf"/>
</dbReference>
<dbReference type="FunFam" id="3.40.390.10:FF:000009">
    <property type="entry name" value="Oligopeptidase A"/>
    <property type="match status" value="1"/>
</dbReference>
<evidence type="ECO:0000256" key="16">
    <source>
        <dbReference type="ARBA" id="ARBA00075608"/>
    </source>
</evidence>
<dbReference type="GO" id="GO:0046872">
    <property type="term" value="F:metal ion binding"/>
    <property type="evidence" value="ECO:0007669"/>
    <property type="project" value="UniProtKB-UniRule"/>
</dbReference>
<sequence length="709" mass="80120">MNISKTSFAIVIASVVLASCNNNKNAKSDHSNNPFFSESHLPYQAPAFDKIKNSDFLPAFNEGMKQQLAEVDSIVNNTEAPTFENTFVPLEKSGQLLARVNNVFGLLTSANTNDELQKIEEEVSPKLAAHHDAIFLNPKLFSRVEAIYNSAEKKELDAESQRLVDVYYENFVLAGAKLNDEAKAEMKKLNEEKASLSTKFTNLLLAATKEAALQVDSAEALNGLSEAEIKATEKDAKDAKVKSKYLIVLQNTTQQPYLSQLTDRKTREQLFNASYNRAEKADANDTRGTLIRLAEIRAKQAQLLGFKNYAAWNLKNQMAQSPEAVSLFLKQIVPAATAKARTEAKELQTLIDQQKGGFKLEPWDWNFYAEQLRKQKYDLNDSEIKPYFELNRVLQNGVFYAATQLYGITFKERTDLPVYQEDVKVYEVFDKDGSELGLFYADLFKRDNKSGGAWMSNIVNQSTLLGTKPVIYNVCNFTKPAEGQPALISFDDVTTMFHEFGHALHGFFASQKYVTLSGTDVARDFVEFPSQFNEHWAMEPSVFKNYAVHYKTGEAMPATLVAKIKKSAAFNQGYMLTELLAAASLDMQWHSISAGTKINDANKFEHDALQRTGLLMDEVPPRYRSSYFKHIWGGGYAAGYYAYLWTEMLDHDAFSWFEENGGLNRENGQRFRDMILSKGNTEDYNKMFKDFRGHAPDIKPMLRNRGLVN</sequence>
<dbReference type="Gene3D" id="1.20.1050.40">
    <property type="entry name" value="Endopeptidase. Chain P, domain 1"/>
    <property type="match status" value="1"/>
</dbReference>
<comment type="subcellular location">
    <subcellularLocation>
        <location evidence="1">Cytoplasm</location>
    </subcellularLocation>
</comment>
<dbReference type="InterPro" id="IPR045090">
    <property type="entry name" value="Pept_M3A_M3B"/>
</dbReference>
<evidence type="ECO:0000256" key="7">
    <source>
        <dbReference type="ARBA" id="ARBA00022801"/>
    </source>
</evidence>
<dbReference type="AlphaFoldDB" id="A0A419SC67"/>
<feature type="chain" id="PRO_5019002892" description="Dipeptidyl carboxypeptidase" evidence="18">
    <location>
        <begin position="19"/>
        <end position="709"/>
    </location>
</feature>
<dbReference type="InterPro" id="IPR034005">
    <property type="entry name" value="M3A_DCP"/>
</dbReference>
<dbReference type="Pfam" id="PF19310">
    <property type="entry name" value="TOP_N"/>
    <property type="match status" value="1"/>
</dbReference>